<dbReference type="EMBL" id="JASOGJ010000002">
    <property type="protein sequence ID" value="MDK6695537.1"/>
    <property type="molecule type" value="Genomic_DNA"/>
</dbReference>
<dbReference type="EMBL" id="NNRU01000006">
    <property type="protein sequence ID" value="RFT27963.1"/>
    <property type="molecule type" value="Genomic_DNA"/>
</dbReference>
<gene>
    <name evidence="5" type="ORF">CG405_07450</name>
    <name evidence="3" type="ORF">QP177_03010</name>
    <name evidence="4" type="ORF">QP355_01215</name>
</gene>
<evidence type="ECO:0000313" key="8">
    <source>
        <dbReference type="Proteomes" id="UP001240561"/>
    </source>
</evidence>
<dbReference type="Proteomes" id="UP001240561">
    <property type="component" value="Unassembled WGS sequence"/>
</dbReference>
<dbReference type="GO" id="GO:0005886">
    <property type="term" value="C:plasma membrane"/>
    <property type="evidence" value="ECO:0007669"/>
    <property type="project" value="TreeGrafter"/>
</dbReference>
<dbReference type="RefSeq" id="WP_004111644.1">
    <property type="nucleotide sequence ID" value="NZ_CP033836.1"/>
</dbReference>
<dbReference type="Proteomes" id="UP000258379">
    <property type="component" value="Unassembled WGS sequence"/>
</dbReference>
<keyword evidence="2" id="KW-1133">Transmembrane helix</keyword>
<dbReference type="Pfam" id="PF05949">
    <property type="entry name" value="DUF881"/>
    <property type="match status" value="1"/>
</dbReference>
<comment type="similarity">
    <text evidence="1">Belongs to the UPF0749 family.</text>
</comment>
<keyword evidence="2" id="KW-0812">Transmembrane</keyword>
<dbReference type="InterPro" id="IPR010273">
    <property type="entry name" value="DUF881"/>
</dbReference>
<protein>
    <submittedName>
        <fullName evidence="5">DUF881 domain-containing protein</fullName>
    </submittedName>
</protein>
<accession>A0A0J8F9F4</accession>
<evidence type="ECO:0000256" key="1">
    <source>
        <dbReference type="ARBA" id="ARBA00009108"/>
    </source>
</evidence>
<proteinExistence type="inferred from homology"/>
<evidence type="ECO:0000313" key="3">
    <source>
        <dbReference type="EMBL" id="MDK6695537.1"/>
    </source>
</evidence>
<comment type="caution">
    <text evidence="5">The sequence shown here is derived from an EMBL/GenBank/DDBJ whole genome shotgun (WGS) entry which is preliminary data.</text>
</comment>
<evidence type="ECO:0000313" key="7">
    <source>
        <dbReference type="Proteomes" id="UP001238969"/>
    </source>
</evidence>
<feature type="transmembrane region" description="Helical" evidence="2">
    <location>
        <begin position="101"/>
        <end position="125"/>
    </location>
</feature>
<evidence type="ECO:0000313" key="4">
    <source>
        <dbReference type="EMBL" id="MDK6861273.1"/>
    </source>
</evidence>
<evidence type="ECO:0000313" key="6">
    <source>
        <dbReference type="Proteomes" id="UP000258379"/>
    </source>
</evidence>
<organism evidence="5 6">
    <name type="scientific">Gardnerella vaginalis</name>
    <dbReference type="NCBI Taxonomy" id="2702"/>
    <lineage>
        <taxon>Bacteria</taxon>
        <taxon>Bacillati</taxon>
        <taxon>Actinomycetota</taxon>
        <taxon>Actinomycetes</taxon>
        <taxon>Bifidobacteriales</taxon>
        <taxon>Bifidobacteriaceae</taxon>
        <taxon>Gardnerella</taxon>
    </lineage>
</organism>
<sequence length="343" mass="37995">MVQKTSNLNHDVNNTDNSVIPESFPAPTVILFSKRRAVFSKSVFALGPHHVTNSSYNFSNHNEKRRRIEDYSLRLIDDLSNRPVDPLFMDSRLNKQNVSKINLWITRIIVFIICVALGTVGSQFVRKLHTDSRKAIRLSLANELTSHASRFDNLVKDVTRLRASVDRESKRINTPYENQVDKSDNMTNGTHGVVGSGIVLTIANPISTNNDVSSGNIPREMAKGERIRVVTDRDIQIFVSILWDAGAEAISINGHRIGAQTSIRTAGSTILIGVNQTQSPYMIEAIGDSSSLIEKLNSQKRSPWFVSLSDAGINPQISKSNTLKLSAAGTGEINFAKELLSRR</sequence>
<dbReference type="Gene3D" id="3.30.70.1880">
    <property type="entry name" value="Protein of unknown function DUF881"/>
    <property type="match status" value="1"/>
</dbReference>
<evidence type="ECO:0000313" key="5">
    <source>
        <dbReference type="EMBL" id="RFT27963.1"/>
    </source>
</evidence>
<dbReference type="PANTHER" id="PTHR37313">
    <property type="entry name" value="UPF0749 PROTEIN RV1825"/>
    <property type="match status" value="1"/>
</dbReference>
<name>A0A0J8F9F4_GARVA</name>
<reference evidence="5 6" key="1">
    <citation type="submission" date="2017-07" db="EMBL/GenBank/DDBJ databases">
        <title>A comparative genomics approach to explaining the enigmatic role of Gardnerella vaginalis in the vaginal microbiome.</title>
        <authorList>
            <person name="Vancuren S.J."/>
            <person name="Hill J.E."/>
        </authorList>
    </citation>
    <scope>NUCLEOTIDE SEQUENCE [LARGE SCALE GENOMIC DNA]</scope>
    <source>
        <strain evidence="5 6">WP023</strain>
    </source>
</reference>
<evidence type="ECO:0000256" key="2">
    <source>
        <dbReference type="SAM" id="Phobius"/>
    </source>
</evidence>
<reference evidence="7 8" key="2">
    <citation type="submission" date="2023-05" db="EMBL/GenBank/DDBJ databases">
        <title>Cataloging the Phylogenetic Diversity of Human Bladder Bacteria.</title>
        <authorList>
            <person name="Du J."/>
        </authorList>
    </citation>
    <scope>NUCLEOTIDE SEQUENCE [LARGE SCALE GENOMIC DNA]</scope>
    <source>
        <strain evidence="4 7">UMB6972</strain>
        <strain evidence="3 8">UMB9230</strain>
    </source>
</reference>
<dbReference type="AlphaFoldDB" id="A0A0J8F9F4"/>
<dbReference type="EMBL" id="JASOLZ010000001">
    <property type="protein sequence ID" value="MDK6861273.1"/>
    <property type="molecule type" value="Genomic_DNA"/>
</dbReference>
<dbReference type="Proteomes" id="UP001238969">
    <property type="component" value="Unassembled WGS sequence"/>
</dbReference>
<dbReference type="PANTHER" id="PTHR37313:SF1">
    <property type="entry name" value="UPF0749 PROTEIN RV1823"/>
    <property type="match status" value="1"/>
</dbReference>
<keyword evidence="2" id="KW-0472">Membrane</keyword>